<evidence type="ECO:0000313" key="2">
    <source>
        <dbReference type="Proteomes" id="UP000682782"/>
    </source>
</evidence>
<gene>
    <name evidence="1" type="ORF">JYE49_04945</name>
</gene>
<evidence type="ECO:0000313" key="1">
    <source>
        <dbReference type="EMBL" id="QUC68048.1"/>
    </source>
</evidence>
<accession>A0AC61NMD5</accession>
<reference evidence="1" key="1">
    <citation type="submission" date="2021-01" db="EMBL/GenBank/DDBJ databases">
        <title>Complete genome sequence of Clostridiales bacterium R-7.</title>
        <authorList>
            <person name="Mahoney-Kurpe S.C."/>
            <person name="Palevich N."/>
            <person name="Koike S."/>
            <person name="Moon C.D."/>
            <person name="Attwood G.T."/>
        </authorList>
    </citation>
    <scope>NUCLEOTIDE SEQUENCE</scope>
    <source>
        <strain evidence="1">R-7</strain>
    </source>
</reference>
<keyword evidence="2" id="KW-1185">Reference proteome</keyword>
<sequence length="204" mass="23072">MQKVSTRRYQTGFVRRYTAFVLITVFGYLCEVCIMPYIRPFGISPNLLFVVIGIVTVAYGKLRAFWVGVIYGLLMEIMLPSVTFVNLAMYPVSTLFCSFAFADKPLKTLEYERATNKKKKEMPAWQRTVLCTALNTLVYEVINLTYIYIGGNALTFTHILKSFGNVLLTSLLCLILLVPLRRLILGKKSSVLVLKSAPVVFSKN</sequence>
<dbReference type="Proteomes" id="UP000682782">
    <property type="component" value="Chromosome"/>
</dbReference>
<organism evidence="1 2">
    <name type="scientific">Aristaeella hokkaidonensis</name>
    <dbReference type="NCBI Taxonomy" id="3046382"/>
    <lineage>
        <taxon>Bacteria</taxon>
        <taxon>Bacillati</taxon>
        <taxon>Bacillota</taxon>
        <taxon>Clostridia</taxon>
        <taxon>Eubacteriales</taxon>
        <taxon>Aristaeellaceae</taxon>
        <taxon>Aristaeella</taxon>
    </lineage>
</organism>
<protein>
    <submittedName>
        <fullName evidence="1">Uncharacterized protein</fullName>
    </submittedName>
</protein>
<dbReference type="EMBL" id="CP068393">
    <property type="protein sequence ID" value="QUC68048.1"/>
    <property type="molecule type" value="Genomic_DNA"/>
</dbReference>
<name>A0AC61NMD5_9FIRM</name>
<proteinExistence type="predicted"/>